<dbReference type="RefSeq" id="WP_011629275.1">
    <property type="nucleotide sequence ID" value="NC_008340.1"/>
</dbReference>
<protein>
    <submittedName>
        <fullName evidence="5">IstB domain protein ATP-binding protein</fullName>
    </submittedName>
</protein>
<evidence type="ECO:0000256" key="3">
    <source>
        <dbReference type="ARBA" id="ARBA00022840"/>
    </source>
</evidence>
<evidence type="ECO:0000256" key="1">
    <source>
        <dbReference type="ARBA" id="ARBA00008059"/>
    </source>
</evidence>
<dbReference type="AlphaFoldDB" id="Q0A8F7"/>
<proteinExistence type="inferred from homology"/>
<dbReference type="PANTHER" id="PTHR30050:SF4">
    <property type="entry name" value="ATP-BINDING PROTEIN RV3427C IN INSERTION SEQUENCE-RELATED"/>
    <property type="match status" value="1"/>
</dbReference>
<dbReference type="GO" id="GO:0006260">
    <property type="term" value="P:DNA replication"/>
    <property type="evidence" value="ECO:0007669"/>
    <property type="project" value="TreeGrafter"/>
</dbReference>
<dbReference type="InterPro" id="IPR047661">
    <property type="entry name" value="IstB"/>
</dbReference>
<keyword evidence="6" id="KW-1185">Reference proteome</keyword>
<evidence type="ECO:0000313" key="6">
    <source>
        <dbReference type="Proteomes" id="UP000001962"/>
    </source>
</evidence>
<dbReference type="PIRSF" id="PIRSF003073">
    <property type="entry name" value="DNAC_TnpB_IstB"/>
    <property type="match status" value="1"/>
</dbReference>
<evidence type="ECO:0000259" key="4">
    <source>
        <dbReference type="SMART" id="SM00382"/>
    </source>
</evidence>
<reference evidence="6" key="1">
    <citation type="submission" date="2006-08" db="EMBL/GenBank/DDBJ databases">
        <title>Complete sequence of Alkalilimnicola ehrilichei MLHE-1.</title>
        <authorList>
            <person name="Copeland A."/>
            <person name="Lucas S."/>
            <person name="Lapidus A."/>
            <person name="Barry K."/>
            <person name="Detter J.C."/>
            <person name="Glavina del Rio T."/>
            <person name="Hammon N."/>
            <person name="Israni S."/>
            <person name="Dalin E."/>
            <person name="Tice H."/>
            <person name="Pitluck S."/>
            <person name="Sims D."/>
            <person name="Brettin T."/>
            <person name="Bruce D."/>
            <person name="Han C."/>
            <person name="Tapia R."/>
            <person name="Gilna P."/>
            <person name="Schmutz J."/>
            <person name="Larimer F."/>
            <person name="Land M."/>
            <person name="Hauser L."/>
            <person name="Kyrpides N."/>
            <person name="Mikhailova N."/>
            <person name="Oremland R.S."/>
            <person name="Hoeft S.E."/>
            <person name="Switzer-Blum J."/>
            <person name="Kulp T."/>
            <person name="King G."/>
            <person name="Tabita R."/>
            <person name="Witte B."/>
            <person name="Santini J.M."/>
            <person name="Basu P."/>
            <person name="Hollibaugh J.T."/>
            <person name="Xie G."/>
            <person name="Stolz J.F."/>
            <person name="Richardson P."/>
        </authorList>
    </citation>
    <scope>NUCLEOTIDE SEQUENCE [LARGE SCALE GENOMIC DNA]</scope>
    <source>
        <strain evidence="6">ATCC BAA-1101 / DSM 17681 / MLHE-1</strain>
    </source>
</reference>
<dbReference type="SMART" id="SM00382">
    <property type="entry name" value="AAA"/>
    <property type="match status" value="1"/>
</dbReference>
<dbReference type="Gene3D" id="3.40.50.300">
    <property type="entry name" value="P-loop containing nucleotide triphosphate hydrolases"/>
    <property type="match status" value="1"/>
</dbReference>
<keyword evidence="2" id="KW-0547">Nucleotide-binding</keyword>
<comment type="similarity">
    <text evidence="1">Belongs to the IS21/IS1162 putative ATP-binding protein family.</text>
</comment>
<dbReference type="SUPFAM" id="SSF52540">
    <property type="entry name" value="P-loop containing nucleoside triphosphate hydrolases"/>
    <property type="match status" value="1"/>
</dbReference>
<gene>
    <name evidence="5" type="ordered locus">Mlg_1531</name>
</gene>
<dbReference type="NCBIfam" id="NF038214">
    <property type="entry name" value="IS21_help_AAA"/>
    <property type="match status" value="1"/>
</dbReference>
<dbReference type="KEGG" id="aeh:Mlg_1531"/>
<keyword evidence="3 5" id="KW-0067">ATP-binding</keyword>
<organism evidence="5 6">
    <name type="scientific">Alkalilimnicola ehrlichii (strain ATCC BAA-1101 / DSM 17681 / MLHE-1)</name>
    <dbReference type="NCBI Taxonomy" id="187272"/>
    <lineage>
        <taxon>Bacteria</taxon>
        <taxon>Pseudomonadati</taxon>
        <taxon>Pseudomonadota</taxon>
        <taxon>Gammaproteobacteria</taxon>
        <taxon>Chromatiales</taxon>
        <taxon>Ectothiorhodospiraceae</taxon>
        <taxon>Alkalilimnicola</taxon>
    </lineage>
</organism>
<dbReference type="InterPro" id="IPR003593">
    <property type="entry name" value="AAA+_ATPase"/>
</dbReference>
<dbReference type="HOGENOM" id="CLU_062999_1_1_6"/>
<dbReference type="InterPro" id="IPR002611">
    <property type="entry name" value="IstB_ATP-bd"/>
</dbReference>
<dbReference type="InterPro" id="IPR027417">
    <property type="entry name" value="P-loop_NTPase"/>
</dbReference>
<dbReference type="PANTHER" id="PTHR30050">
    <property type="entry name" value="CHROMOSOMAL REPLICATION INITIATOR PROTEIN DNAA"/>
    <property type="match status" value="1"/>
</dbReference>
<dbReference type="GO" id="GO:0005524">
    <property type="term" value="F:ATP binding"/>
    <property type="evidence" value="ECO:0007669"/>
    <property type="project" value="UniProtKB-KW"/>
</dbReference>
<name>Q0A8F7_ALKEH</name>
<dbReference type="Proteomes" id="UP000001962">
    <property type="component" value="Chromosome"/>
</dbReference>
<evidence type="ECO:0000256" key="2">
    <source>
        <dbReference type="ARBA" id="ARBA00022741"/>
    </source>
</evidence>
<dbReference type="CDD" id="cd00009">
    <property type="entry name" value="AAA"/>
    <property type="match status" value="1"/>
</dbReference>
<dbReference type="eggNOG" id="COG1484">
    <property type="taxonomic scope" value="Bacteria"/>
</dbReference>
<evidence type="ECO:0000313" key="5">
    <source>
        <dbReference type="EMBL" id="ABI56880.1"/>
    </source>
</evidence>
<dbReference type="EMBL" id="CP000453">
    <property type="protein sequence ID" value="ABI56880.1"/>
    <property type="molecule type" value="Genomic_DNA"/>
</dbReference>
<dbReference type="Pfam" id="PF01695">
    <property type="entry name" value="IstB_IS21"/>
    <property type="match status" value="1"/>
</dbReference>
<dbReference type="InterPro" id="IPR028350">
    <property type="entry name" value="DNAC/IstB-like"/>
</dbReference>
<sequence length="246" mass="28153">MSLLERTATRYRGLRCSAIAAELPDLLARAEDNAMSYLAFADLLAEQEQHSRDHKRLAGNRKRAKLPADKRLEAFDYRHQTTITKRQVNALLDFGFIDNRENLVFIGPPGVGKTHLAIGIANKALDAGYKVLFRSALELVEELEIAEMKGELKKKLAQLTRFDLLVIDELGYLPMSRQARYNLFQLVHSFYEYRSLILTTNKDFTDWGEFFHNDNVAVPIIDRVIHHSNIFILGGESYRLKQKTTG</sequence>
<dbReference type="OrthoDB" id="9773429at2"/>
<accession>Q0A8F7</accession>
<feature type="domain" description="AAA+ ATPase" evidence="4">
    <location>
        <begin position="99"/>
        <end position="231"/>
    </location>
</feature>